<evidence type="ECO:0000313" key="1">
    <source>
        <dbReference type="EMBL" id="OUA18725.1"/>
    </source>
</evidence>
<dbReference type="AlphaFoldDB" id="A0A9X6KPT7"/>
<organism evidence="1 2">
    <name type="scientific">Bacillus thuringiensis</name>
    <dbReference type="NCBI Taxonomy" id="1428"/>
    <lineage>
        <taxon>Bacteria</taxon>
        <taxon>Bacillati</taxon>
        <taxon>Bacillota</taxon>
        <taxon>Bacilli</taxon>
        <taxon>Bacillales</taxon>
        <taxon>Bacillaceae</taxon>
        <taxon>Bacillus</taxon>
        <taxon>Bacillus cereus group</taxon>
    </lineage>
</organism>
<evidence type="ECO:0000313" key="2">
    <source>
        <dbReference type="Proteomes" id="UP000195077"/>
    </source>
</evidence>
<comment type="caution">
    <text evidence="1">The sequence shown here is derived from an EMBL/GenBank/DDBJ whole genome shotgun (WGS) entry which is preliminary data.</text>
</comment>
<sequence>MDKKLFYNSKEVKSMLGLGCIRTAQIRIKAMNDELKERGYWIERGKVPVSFFHEKYPYVEQEGGKSA</sequence>
<proteinExistence type="predicted"/>
<protein>
    <submittedName>
        <fullName evidence="1">Uncharacterized protein</fullName>
    </submittedName>
</protein>
<reference evidence="1 2" key="1">
    <citation type="submission" date="2016-10" db="EMBL/GenBank/DDBJ databases">
        <title>Comparative genomics of Bacillus thuringiensis reveals a path to pathogens against multiple invertebrate hosts.</title>
        <authorList>
            <person name="Zheng J."/>
            <person name="Gao Q."/>
            <person name="Liu H."/>
            <person name="Peng D."/>
            <person name="Ruan L."/>
            <person name="Sun M."/>
        </authorList>
    </citation>
    <scope>NUCLEOTIDE SEQUENCE [LARGE SCALE GENOMIC DNA]</scope>
    <source>
        <strain evidence="1">I13</strain>
    </source>
</reference>
<gene>
    <name evidence="1" type="ORF">BK775_26485</name>
</gene>
<accession>A0A9X6KPT7</accession>
<dbReference type="EMBL" id="NFEN01000152">
    <property type="protein sequence ID" value="OUA18725.1"/>
    <property type="molecule type" value="Genomic_DNA"/>
</dbReference>
<dbReference type="Proteomes" id="UP000195077">
    <property type="component" value="Unassembled WGS sequence"/>
</dbReference>
<dbReference type="RefSeq" id="WP_021727743.1">
    <property type="nucleotide sequence ID" value="NZ_CP059975.1"/>
</dbReference>
<name>A0A9X6KPT7_BACTU</name>